<dbReference type="Proteomes" id="UP000501690">
    <property type="component" value="Linkage Group LG6"/>
</dbReference>
<evidence type="ECO:0000313" key="4">
    <source>
        <dbReference type="Proteomes" id="UP000501690"/>
    </source>
</evidence>
<name>A0A4D6M6T5_VIGUN</name>
<gene>
    <name evidence="3" type="ORF">DEO72_LG6g1809</name>
</gene>
<sequence>MALSQRDLLRRIKQQGTTKVRTNSRTRGSPMKTNLESEPESTQSDPKLKKRKKGDLQLALEASGSNDRPVEVTTKGKEGSLGQKGGFWDEDFAHLAHGRTRNYSAADEKMLSKGNSTSVYEGLLRSLHQAEASSIFLVDRLESSEKKEMKAIGDLDVAQKEVMQLRFELDELRKTLKEKENELSTLKTEFDELTPKVQVYETQVTSLTGRCQILESEKEELADQLCSTLKQGFQLALDQVKVLCPEADISSADITKEVVDG</sequence>
<keyword evidence="4" id="KW-1185">Reference proteome</keyword>
<protein>
    <submittedName>
        <fullName evidence="3">Uncharacterized protein</fullName>
    </submittedName>
</protein>
<organism evidence="3 4">
    <name type="scientific">Vigna unguiculata</name>
    <name type="common">Cowpea</name>
    <dbReference type="NCBI Taxonomy" id="3917"/>
    <lineage>
        <taxon>Eukaryota</taxon>
        <taxon>Viridiplantae</taxon>
        <taxon>Streptophyta</taxon>
        <taxon>Embryophyta</taxon>
        <taxon>Tracheophyta</taxon>
        <taxon>Spermatophyta</taxon>
        <taxon>Magnoliopsida</taxon>
        <taxon>eudicotyledons</taxon>
        <taxon>Gunneridae</taxon>
        <taxon>Pentapetalae</taxon>
        <taxon>rosids</taxon>
        <taxon>fabids</taxon>
        <taxon>Fabales</taxon>
        <taxon>Fabaceae</taxon>
        <taxon>Papilionoideae</taxon>
        <taxon>50 kb inversion clade</taxon>
        <taxon>NPAAA clade</taxon>
        <taxon>indigoferoid/millettioid clade</taxon>
        <taxon>Phaseoleae</taxon>
        <taxon>Vigna</taxon>
    </lineage>
</organism>
<dbReference type="Gramene" id="Vigun01g101950.1.v1.2">
    <property type="protein sequence ID" value="Vigun01g101950.1.v1.2.CDS.1"/>
    <property type="gene ID" value="Vigun01g101950.v1.2"/>
</dbReference>
<evidence type="ECO:0000256" key="2">
    <source>
        <dbReference type="SAM" id="MobiDB-lite"/>
    </source>
</evidence>
<dbReference type="EMBL" id="CP039350">
    <property type="protein sequence ID" value="QCD97099.1"/>
    <property type="molecule type" value="Genomic_DNA"/>
</dbReference>
<evidence type="ECO:0000313" key="3">
    <source>
        <dbReference type="EMBL" id="QCD97099.1"/>
    </source>
</evidence>
<reference evidence="3 4" key="1">
    <citation type="submission" date="2019-04" db="EMBL/GenBank/DDBJ databases">
        <title>An improved genome assembly and genetic linkage map for asparagus bean, Vigna unguiculata ssp. sesquipedialis.</title>
        <authorList>
            <person name="Xia Q."/>
            <person name="Zhang R."/>
            <person name="Dong Y."/>
        </authorList>
    </citation>
    <scope>NUCLEOTIDE SEQUENCE [LARGE SCALE GENOMIC DNA]</scope>
    <source>
        <tissue evidence="3">Leaf</tissue>
    </source>
</reference>
<feature type="compositionally biased region" description="Basic and acidic residues" evidence="2">
    <location>
        <begin position="68"/>
        <end position="78"/>
    </location>
</feature>
<keyword evidence="1" id="KW-0175">Coiled coil</keyword>
<feature type="coiled-coil region" evidence="1">
    <location>
        <begin position="155"/>
        <end position="224"/>
    </location>
</feature>
<proteinExistence type="predicted"/>
<accession>A0A4D6M6T5</accession>
<dbReference type="AlphaFoldDB" id="A0A4D6M6T5"/>
<evidence type="ECO:0000256" key="1">
    <source>
        <dbReference type="SAM" id="Coils"/>
    </source>
</evidence>
<dbReference type="Gene3D" id="1.10.287.1490">
    <property type="match status" value="1"/>
</dbReference>
<dbReference type="SUPFAM" id="SSF57997">
    <property type="entry name" value="Tropomyosin"/>
    <property type="match status" value="1"/>
</dbReference>
<feature type="region of interest" description="Disordered" evidence="2">
    <location>
        <begin position="1"/>
        <end position="80"/>
    </location>
</feature>
<feature type="compositionally biased region" description="Polar residues" evidence="2">
    <location>
        <begin position="14"/>
        <end position="45"/>
    </location>
</feature>